<feature type="domain" description="DUF7732" evidence="3">
    <location>
        <begin position="109"/>
        <end position="226"/>
    </location>
</feature>
<keyword evidence="2" id="KW-0732">Signal</keyword>
<dbReference type="Pfam" id="PF24866">
    <property type="entry name" value="DUF7732"/>
    <property type="match status" value="1"/>
</dbReference>
<organism evidence="4 5">
    <name type="scientific">Lecanosticta acicola</name>
    <dbReference type="NCBI Taxonomy" id="111012"/>
    <lineage>
        <taxon>Eukaryota</taxon>
        <taxon>Fungi</taxon>
        <taxon>Dikarya</taxon>
        <taxon>Ascomycota</taxon>
        <taxon>Pezizomycotina</taxon>
        <taxon>Dothideomycetes</taxon>
        <taxon>Dothideomycetidae</taxon>
        <taxon>Mycosphaerellales</taxon>
        <taxon>Mycosphaerellaceae</taxon>
        <taxon>Lecanosticta</taxon>
    </lineage>
</organism>
<evidence type="ECO:0000256" key="1">
    <source>
        <dbReference type="SAM" id="MobiDB-lite"/>
    </source>
</evidence>
<dbReference type="AlphaFoldDB" id="A0AAI8YRB3"/>
<evidence type="ECO:0000259" key="3">
    <source>
        <dbReference type="Pfam" id="PF24866"/>
    </source>
</evidence>
<keyword evidence="5" id="KW-1185">Reference proteome</keyword>
<feature type="region of interest" description="Disordered" evidence="1">
    <location>
        <begin position="40"/>
        <end position="99"/>
    </location>
</feature>
<feature type="signal peptide" evidence="2">
    <location>
        <begin position="1"/>
        <end position="21"/>
    </location>
</feature>
<dbReference type="Proteomes" id="UP001296104">
    <property type="component" value="Unassembled WGS sequence"/>
</dbReference>
<feature type="chain" id="PRO_5042482317" description="DUF7732 domain-containing protein" evidence="2">
    <location>
        <begin position="22"/>
        <end position="263"/>
    </location>
</feature>
<dbReference type="InterPro" id="IPR056634">
    <property type="entry name" value="DUF7732"/>
</dbReference>
<gene>
    <name evidence="4" type="ORF">LECACI_7A000295</name>
</gene>
<evidence type="ECO:0000313" key="5">
    <source>
        <dbReference type="Proteomes" id="UP001296104"/>
    </source>
</evidence>
<dbReference type="PANTHER" id="PTHR42091:SF1">
    <property type="entry name" value="CONSERVED GLYCINE-RICH PROTEIN (AFU_ORTHOLOGUE AFUA_7G02440)"/>
    <property type="match status" value="1"/>
</dbReference>
<feature type="compositionally biased region" description="Low complexity" evidence="1">
    <location>
        <begin position="61"/>
        <end position="91"/>
    </location>
</feature>
<accession>A0AAI8YRB3</accession>
<reference evidence="4" key="1">
    <citation type="submission" date="2023-11" db="EMBL/GenBank/DDBJ databases">
        <authorList>
            <person name="Alioto T."/>
            <person name="Alioto T."/>
            <person name="Gomez Garrido J."/>
        </authorList>
    </citation>
    <scope>NUCLEOTIDE SEQUENCE</scope>
</reference>
<evidence type="ECO:0000256" key="2">
    <source>
        <dbReference type="SAM" id="SignalP"/>
    </source>
</evidence>
<feature type="compositionally biased region" description="Gly residues" evidence="1">
    <location>
        <begin position="42"/>
        <end position="60"/>
    </location>
</feature>
<evidence type="ECO:0000313" key="4">
    <source>
        <dbReference type="EMBL" id="CAK3760548.1"/>
    </source>
</evidence>
<protein>
    <recommendedName>
        <fullName evidence="3">DUF7732 domain-containing protein</fullName>
    </recommendedName>
</protein>
<proteinExistence type="predicted"/>
<dbReference type="EMBL" id="CAVMBE010000001">
    <property type="protein sequence ID" value="CAK3760548.1"/>
    <property type="molecule type" value="Genomic_DNA"/>
</dbReference>
<dbReference type="PANTHER" id="PTHR42091">
    <property type="entry name" value="CONSERVED GLYCINE-RICH PROTEIN (AFU_ORTHOLOGUE AFUA_7G02440)"/>
    <property type="match status" value="1"/>
</dbReference>
<comment type="caution">
    <text evidence="4">The sequence shown here is derived from an EMBL/GenBank/DDBJ whole genome shotgun (WGS) entry which is preliminary data.</text>
</comment>
<name>A0AAI8YRB3_9PEZI</name>
<sequence>MQLPQTLLFLVALVATVHVLALPAPLDSFAEASRDLFKRKGGGGGGGRGGGETSAGGSESGGSSSSSSSSSSSGSGSSSSSGRTSGTSTQGGATGAGSGPARTYGGGAYYGGGAAQPYPSDGRRSPGGVAPAFLGGAALASLAIFPGLWLYGVYAYQYPGNYHWRNTTSNRNESGPVECLCQQYSVCGCDSRNDTDYLTSVANNNTIARRLDNGTLVINGTLPNGTTAPGGTDSAAPGLKQSLLESSGFWIVIAGVVYTVNFV</sequence>